<dbReference type="InterPro" id="IPR039556">
    <property type="entry name" value="ICL/PEPM"/>
</dbReference>
<dbReference type="AlphaFoldDB" id="A0A9X0QZP9"/>
<dbReference type="PANTHER" id="PTHR42905:SF2">
    <property type="entry name" value="PHOSPHOENOLPYRUVATE CARBOXYLASE FAMILY PROTEIN"/>
    <property type="match status" value="1"/>
</dbReference>
<dbReference type="Pfam" id="PF13714">
    <property type="entry name" value="PEP_mutase"/>
    <property type="match status" value="1"/>
</dbReference>
<dbReference type="CDD" id="cd00377">
    <property type="entry name" value="ICL_PEPM"/>
    <property type="match status" value="1"/>
</dbReference>
<reference evidence="1" key="1">
    <citation type="submission" date="2020-08" db="EMBL/GenBank/DDBJ databases">
        <authorList>
            <person name="Hu Y."/>
            <person name="Nguyen S.V."/>
            <person name="Li F."/>
            <person name="Fanning S."/>
        </authorList>
    </citation>
    <scope>NUCLEOTIDE SEQUENCE</scope>
    <source>
        <strain evidence="1">SYSU D8009</strain>
    </source>
</reference>
<dbReference type="EMBL" id="JACOMF010000019">
    <property type="protein sequence ID" value="MBC4016850.1"/>
    <property type="molecule type" value="Genomic_DNA"/>
</dbReference>
<keyword evidence="1" id="KW-0456">Lyase</keyword>
<evidence type="ECO:0000313" key="2">
    <source>
        <dbReference type="Proteomes" id="UP000600101"/>
    </source>
</evidence>
<dbReference type="GO" id="GO:0016829">
    <property type="term" value="F:lyase activity"/>
    <property type="evidence" value="ECO:0007669"/>
    <property type="project" value="UniProtKB-KW"/>
</dbReference>
<dbReference type="InterPro" id="IPR015813">
    <property type="entry name" value="Pyrv/PenolPyrv_kinase-like_dom"/>
</dbReference>
<dbReference type="InterPro" id="IPR040442">
    <property type="entry name" value="Pyrv_kinase-like_dom_sf"/>
</dbReference>
<sequence length="293" mass="31012">MADPRLKAAFAARRFIVAPGIFDMISAKLADGMGFECLYVTCFGTVASHLGVADAGIATYTDMVGRVGAMARGTRTPVIADADTGYGGLLNVRHTVLGYAAAGVSGIQLEDQEMPKKCGHTPGRRVIPAEEMALKIRVAAEARHDPNFLIVARTDARTTLGLEEAIRRGRIYAEAGADVIFIESPESEAEMQAIGRAIDKPLLANMVEGGRTPILPAARLAEIGYAMAIYPAIGFLAAAAALEKAYAHLKATGDSAAIGESYGFGRMTTLMGFPEVWEFEQRWAQGGTSDGAI</sequence>
<accession>A0A9X0QZP9</accession>
<comment type="caution">
    <text evidence="1">The sequence shown here is derived from an EMBL/GenBank/DDBJ whole genome shotgun (WGS) entry which is preliminary data.</text>
</comment>
<dbReference type="PANTHER" id="PTHR42905">
    <property type="entry name" value="PHOSPHOENOLPYRUVATE CARBOXYLASE"/>
    <property type="match status" value="1"/>
</dbReference>
<dbReference type="RefSeq" id="WP_186771616.1">
    <property type="nucleotide sequence ID" value="NZ_JACOMF010000019.1"/>
</dbReference>
<dbReference type="SUPFAM" id="SSF51621">
    <property type="entry name" value="Phosphoenolpyruvate/pyruvate domain"/>
    <property type="match status" value="1"/>
</dbReference>
<dbReference type="Gene3D" id="3.20.20.60">
    <property type="entry name" value="Phosphoenolpyruvate-binding domains"/>
    <property type="match status" value="1"/>
</dbReference>
<name>A0A9X0QZP9_9PROT</name>
<proteinExistence type="predicted"/>
<keyword evidence="2" id="KW-1185">Reference proteome</keyword>
<organism evidence="1 2">
    <name type="scientific">Siccirubricoccus deserti</name>
    <dbReference type="NCBI Taxonomy" id="2013562"/>
    <lineage>
        <taxon>Bacteria</taxon>
        <taxon>Pseudomonadati</taxon>
        <taxon>Pseudomonadota</taxon>
        <taxon>Alphaproteobacteria</taxon>
        <taxon>Acetobacterales</taxon>
        <taxon>Roseomonadaceae</taxon>
        <taxon>Siccirubricoccus</taxon>
    </lineage>
</organism>
<evidence type="ECO:0000313" key="1">
    <source>
        <dbReference type="EMBL" id="MBC4016850.1"/>
    </source>
</evidence>
<dbReference type="Proteomes" id="UP000600101">
    <property type="component" value="Unassembled WGS sequence"/>
</dbReference>
<protein>
    <submittedName>
        <fullName evidence="1">Isocitrate lyase/PEP mutase family protein</fullName>
    </submittedName>
</protein>
<gene>
    <name evidence="1" type="ORF">H7965_16125</name>
</gene>